<name>A0A917EKD7_9RHOB</name>
<dbReference type="InterPro" id="IPR037138">
    <property type="entry name" value="His_deacetylse_dom_sf"/>
</dbReference>
<evidence type="ECO:0000256" key="1">
    <source>
        <dbReference type="ARBA" id="ARBA00005947"/>
    </source>
</evidence>
<dbReference type="Proteomes" id="UP000606730">
    <property type="component" value="Unassembled WGS sequence"/>
</dbReference>
<accession>A0A917EKD7</accession>
<dbReference type="EMBL" id="BMKN01000002">
    <property type="protein sequence ID" value="GGE52973.1"/>
    <property type="molecule type" value="Genomic_DNA"/>
</dbReference>
<evidence type="ECO:0000313" key="4">
    <source>
        <dbReference type="Proteomes" id="UP000606730"/>
    </source>
</evidence>
<dbReference type="InterPro" id="IPR000286">
    <property type="entry name" value="HDACs"/>
</dbReference>
<dbReference type="InterPro" id="IPR023696">
    <property type="entry name" value="Ureohydrolase_dom_sf"/>
</dbReference>
<keyword evidence="4" id="KW-1185">Reference proteome</keyword>
<evidence type="ECO:0000259" key="2">
    <source>
        <dbReference type="Pfam" id="PF00850"/>
    </source>
</evidence>
<proteinExistence type="inferred from homology"/>
<comment type="caution">
    <text evidence="3">The sequence shown here is derived from an EMBL/GenBank/DDBJ whole genome shotgun (WGS) entry which is preliminary data.</text>
</comment>
<comment type="similarity">
    <text evidence="1">Belongs to the histone deacetylase family.</text>
</comment>
<dbReference type="PANTHER" id="PTHR10625">
    <property type="entry name" value="HISTONE DEACETYLASE HDAC1-RELATED"/>
    <property type="match status" value="1"/>
</dbReference>
<gene>
    <name evidence="3" type="ORF">GCM10011517_20960</name>
</gene>
<dbReference type="PANTHER" id="PTHR10625:SF10">
    <property type="entry name" value="HISTONE DEACETYLASE HDAC1"/>
    <property type="match status" value="1"/>
</dbReference>
<protein>
    <submittedName>
        <fullName evidence="3">Acetoin utilization protein</fullName>
    </submittedName>
</protein>
<reference evidence="3" key="2">
    <citation type="submission" date="2020-09" db="EMBL/GenBank/DDBJ databases">
        <authorList>
            <person name="Sun Q."/>
            <person name="Zhou Y."/>
        </authorList>
    </citation>
    <scope>NUCLEOTIDE SEQUENCE</scope>
    <source>
        <strain evidence="3">CGMCC 1.16012</strain>
    </source>
</reference>
<dbReference type="AlphaFoldDB" id="A0A917EKD7"/>
<sequence>MLLELMPGLGLSRSMTTALLTHPDCLDHVTPMGHPERVDRLTSILKRLDDPEFDDLQRVEAPLCEDADILRCHPETYLTRIKNAVPVQGHTMLDGDTHMSPGSLAAARRGVGANVKAVDMVLGGEVQNAFCATRPPGHHAETETAMGFCLFGNVSIAAKHALDHHGLSRVAIIDFDVHHGNGTQDLMWDERRVLFASTHQMPLYPGSGATLERGAHGNIVNVPLAPLTGHEALRGAWHDLIQPQMDRFAPELVLVSAGFDAHIADPLANLQWHEDDFAWITEEICALADRHAQGRVVSTLEGGYDLDALANSVAAHVKVLMEQGA</sequence>
<organism evidence="3 4">
    <name type="scientific">Actibacterium pelagium</name>
    <dbReference type="NCBI Taxonomy" id="2029103"/>
    <lineage>
        <taxon>Bacteria</taxon>
        <taxon>Pseudomonadati</taxon>
        <taxon>Pseudomonadota</taxon>
        <taxon>Alphaproteobacteria</taxon>
        <taxon>Rhodobacterales</taxon>
        <taxon>Roseobacteraceae</taxon>
        <taxon>Actibacterium</taxon>
    </lineage>
</organism>
<dbReference type="Pfam" id="PF00850">
    <property type="entry name" value="Hist_deacetyl"/>
    <property type="match status" value="1"/>
</dbReference>
<dbReference type="Gene3D" id="3.40.800.20">
    <property type="entry name" value="Histone deacetylase domain"/>
    <property type="match status" value="1"/>
</dbReference>
<evidence type="ECO:0000313" key="3">
    <source>
        <dbReference type="EMBL" id="GGE52973.1"/>
    </source>
</evidence>
<dbReference type="PRINTS" id="PR01270">
    <property type="entry name" value="HDASUPER"/>
</dbReference>
<dbReference type="CDD" id="cd11599">
    <property type="entry name" value="HDAC_classII_2"/>
    <property type="match status" value="1"/>
</dbReference>
<feature type="domain" description="Histone deacetylase" evidence="2">
    <location>
        <begin position="34"/>
        <end position="320"/>
    </location>
</feature>
<dbReference type="SUPFAM" id="SSF52768">
    <property type="entry name" value="Arginase/deacetylase"/>
    <property type="match status" value="1"/>
</dbReference>
<dbReference type="GO" id="GO:0004407">
    <property type="term" value="F:histone deacetylase activity"/>
    <property type="evidence" value="ECO:0007669"/>
    <property type="project" value="TreeGrafter"/>
</dbReference>
<dbReference type="InterPro" id="IPR023801">
    <property type="entry name" value="His_deacetylse_dom"/>
</dbReference>
<reference evidence="3" key="1">
    <citation type="journal article" date="2014" name="Int. J. Syst. Evol. Microbiol.">
        <title>Complete genome sequence of Corynebacterium casei LMG S-19264T (=DSM 44701T), isolated from a smear-ripened cheese.</title>
        <authorList>
            <consortium name="US DOE Joint Genome Institute (JGI-PGF)"/>
            <person name="Walter F."/>
            <person name="Albersmeier A."/>
            <person name="Kalinowski J."/>
            <person name="Ruckert C."/>
        </authorList>
    </citation>
    <scope>NUCLEOTIDE SEQUENCE</scope>
    <source>
        <strain evidence="3">CGMCC 1.16012</strain>
    </source>
</reference>
<dbReference type="GO" id="GO:0040029">
    <property type="term" value="P:epigenetic regulation of gene expression"/>
    <property type="evidence" value="ECO:0007669"/>
    <property type="project" value="TreeGrafter"/>
</dbReference>